<gene>
    <name evidence="4" type="ORF">M9Y10_012550</name>
</gene>
<keyword evidence="3" id="KW-0539">Nucleus</keyword>
<comment type="similarity">
    <text evidence="2">Belongs to the RRP1 family.</text>
</comment>
<evidence type="ECO:0000313" key="5">
    <source>
        <dbReference type="Proteomes" id="UP001470230"/>
    </source>
</evidence>
<dbReference type="Pfam" id="PF05997">
    <property type="entry name" value="Nop52"/>
    <property type="match status" value="1"/>
</dbReference>
<protein>
    <submittedName>
        <fullName evidence="4">Ribosomal RNA processing protein 1 B</fullName>
    </submittedName>
</protein>
<dbReference type="InterPro" id="IPR010301">
    <property type="entry name" value="RRP1"/>
</dbReference>
<organism evidence="4 5">
    <name type="scientific">Tritrichomonas musculus</name>
    <dbReference type="NCBI Taxonomy" id="1915356"/>
    <lineage>
        <taxon>Eukaryota</taxon>
        <taxon>Metamonada</taxon>
        <taxon>Parabasalia</taxon>
        <taxon>Tritrichomonadida</taxon>
        <taxon>Tritrichomonadidae</taxon>
        <taxon>Tritrichomonas</taxon>
    </lineage>
</organism>
<sequence>MAEICGSPFPFGARIASDEHEIRLKAIDEVFDWLKNQKKFDIDDGKKLWYVLLNGLWKTGGWKNQHALAKKLSSILQEDFPEDSNIQKETIISSFFLCFGKEWGSLDKWRIEKFLVLVRQFVNAIIEWTKNSDKLDYLPSLFREVLALDNCVGLQQQFVDVITDPLHDLMKLDLKMYKEKENSTLKEPADFLKPFSALFADSHSKPALVIRINDLIIDPLVSSDGETLFGNDIDAILHFMRGLISKLNTSLKQNETNAKVSQIRYDTAARVRQLIADILKAREEAGAPPEKSTD</sequence>
<dbReference type="Proteomes" id="UP001470230">
    <property type="component" value="Unassembled WGS sequence"/>
</dbReference>
<comment type="caution">
    <text evidence="4">The sequence shown here is derived from an EMBL/GenBank/DDBJ whole genome shotgun (WGS) entry which is preliminary data.</text>
</comment>
<evidence type="ECO:0000256" key="3">
    <source>
        <dbReference type="ARBA" id="ARBA00023242"/>
    </source>
</evidence>
<reference evidence="4 5" key="1">
    <citation type="submission" date="2024-04" db="EMBL/GenBank/DDBJ databases">
        <title>Tritrichomonas musculus Genome.</title>
        <authorList>
            <person name="Alves-Ferreira E."/>
            <person name="Grigg M."/>
            <person name="Lorenzi H."/>
            <person name="Galac M."/>
        </authorList>
    </citation>
    <scope>NUCLEOTIDE SEQUENCE [LARGE SCALE GENOMIC DNA]</scope>
    <source>
        <strain evidence="4 5">EAF2021</strain>
    </source>
</reference>
<keyword evidence="5" id="KW-1185">Reference proteome</keyword>
<evidence type="ECO:0000313" key="4">
    <source>
        <dbReference type="EMBL" id="KAK8860858.1"/>
    </source>
</evidence>
<evidence type="ECO:0000256" key="2">
    <source>
        <dbReference type="ARBA" id="ARBA00006374"/>
    </source>
</evidence>
<evidence type="ECO:0000256" key="1">
    <source>
        <dbReference type="ARBA" id="ARBA00004123"/>
    </source>
</evidence>
<name>A0ABR2ICT5_9EUKA</name>
<accession>A0ABR2ICT5</accession>
<comment type="subcellular location">
    <subcellularLocation>
        <location evidence="1">Nucleus</location>
    </subcellularLocation>
</comment>
<dbReference type="EMBL" id="JAPFFF010000018">
    <property type="protein sequence ID" value="KAK8860858.1"/>
    <property type="molecule type" value="Genomic_DNA"/>
</dbReference>
<proteinExistence type="inferred from homology"/>